<comment type="caution">
    <text evidence="3">The sequence shown here is derived from an EMBL/GenBank/DDBJ whole genome shotgun (WGS) entry which is preliminary data.</text>
</comment>
<proteinExistence type="predicted"/>
<keyword evidence="1" id="KW-0175">Coiled coil</keyword>
<dbReference type="PANTHER" id="PTHR39176:SF1">
    <property type="entry name" value="PERIPLASMIC PROTEIN"/>
    <property type="match status" value="1"/>
</dbReference>
<dbReference type="RefSeq" id="WP_204517101.1">
    <property type="nucleotide sequence ID" value="NZ_BAABIN010000015.1"/>
</dbReference>
<sequence>MKPFLIAIASVLLMAGCSTDQPQPGAVAGNTGSGAAVAAAQSAKPGAKAGASAQETKEKAAYRKKLDGIEAELSAAHEKWQNGTQAEMNEAAGEIYKKWDQALNEIYRALNEQLPAAEMSKLRDEQRAWVQHRDEAAKGEAAAFQGGSLESFQYLTAQARLTKERCYELLDHYMK</sequence>
<dbReference type="AlphaFoldDB" id="A0A939BNP0"/>
<protein>
    <submittedName>
        <fullName evidence="3">Uncharacterized protein YecT (DUF1311 family)</fullName>
    </submittedName>
</protein>
<evidence type="ECO:0000256" key="1">
    <source>
        <dbReference type="SAM" id="Coils"/>
    </source>
</evidence>
<reference evidence="3" key="1">
    <citation type="submission" date="2021-01" db="EMBL/GenBank/DDBJ databases">
        <title>Genomic Encyclopedia of Type Strains, Phase IV (KMG-IV): sequencing the most valuable type-strain genomes for metagenomic binning, comparative biology and taxonomic classification.</title>
        <authorList>
            <person name="Goeker M."/>
        </authorList>
    </citation>
    <scope>NUCLEOTIDE SEQUENCE</scope>
    <source>
        <strain evidence="3">DSM 25523</strain>
    </source>
</reference>
<dbReference type="Proteomes" id="UP000717624">
    <property type="component" value="Unassembled WGS sequence"/>
</dbReference>
<dbReference type="EMBL" id="JAFBEB010000002">
    <property type="protein sequence ID" value="MBM7589380.1"/>
    <property type="molecule type" value="Genomic_DNA"/>
</dbReference>
<dbReference type="Gene3D" id="1.20.1270.180">
    <property type="match status" value="1"/>
</dbReference>
<name>A0A939BNP0_9BACL</name>
<feature type="domain" description="Lysozyme inhibitor LprI-like N-terminal" evidence="2">
    <location>
        <begin position="82"/>
        <end position="169"/>
    </location>
</feature>
<accession>A0A939BNP0</accession>
<evidence type="ECO:0000313" key="4">
    <source>
        <dbReference type="Proteomes" id="UP000717624"/>
    </source>
</evidence>
<feature type="coiled-coil region" evidence="1">
    <location>
        <begin position="52"/>
        <end position="79"/>
    </location>
</feature>
<dbReference type="Pfam" id="PF07007">
    <property type="entry name" value="LprI"/>
    <property type="match status" value="1"/>
</dbReference>
<dbReference type="PANTHER" id="PTHR39176">
    <property type="entry name" value="PERIPLASMIC PROTEIN-RELATED"/>
    <property type="match status" value="1"/>
</dbReference>
<evidence type="ECO:0000313" key="3">
    <source>
        <dbReference type="EMBL" id="MBM7589380.1"/>
    </source>
</evidence>
<organism evidence="3 4">
    <name type="scientific">Brevibacillus fulvus</name>
    <dbReference type="NCBI Taxonomy" id="1125967"/>
    <lineage>
        <taxon>Bacteria</taxon>
        <taxon>Bacillati</taxon>
        <taxon>Bacillota</taxon>
        <taxon>Bacilli</taxon>
        <taxon>Bacillales</taxon>
        <taxon>Paenibacillaceae</taxon>
        <taxon>Brevibacillus</taxon>
    </lineage>
</organism>
<evidence type="ECO:0000259" key="2">
    <source>
        <dbReference type="Pfam" id="PF07007"/>
    </source>
</evidence>
<dbReference type="PROSITE" id="PS51257">
    <property type="entry name" value="PROKAR_LIPOPROTEIN"/>
    <property type="match status" value="1"/>
</dbReference>
<keyword evidence="4" id="KW-1185">Reference proteome</keyword>
<dbReference type="InterPro" id="IPR009739">
    <property type="entry name" value="LprI-like_N"/>
</dbReference>
<gene>
    <name evidence="3" type="ORF">JOD01_000978</name>
</gene>